<dbReference type="GeneID" id="54421689"/>
<dbReference type="Proteomes" id="UP000504638">
    <property type="component" value="Unplaced"/>
</dbReference>
<dbReference type="Pfam" id="PF08241">
    <property type="entry name" value="Methyltransf_11"/>
    <property type="match status" value="1"/>
</dbReference>
<dbReference type="PANTHER" id="PTHR44942">
    <property type="entry name" value="METHYLTRANSF_11 DOMAIN-CONTAINING PROTEIN"/>
    <property type="match status" value="1"/>
</dbReference>
<evidence type="ECO:0000313" key="4">
    <source>
        <dbReference type="Proteomes" id="UP000504638"/>
    </source>
</evidence>
<proteinExistence type="predicted"/>
<dbReference type="GO" id="GO:0032259">
    <property type="term" value="P:methylation"/>
    <property type="evidence" value="ECO:0007669"/>
    <property type="project" value="UniProtKB-KW"/>
</dbReference>
<reference evidence="3 5" key="1">
    <citation type="submission" date="2020-01" db="EMBL/GenBank/DDBJ databases">
        <authorList>
            <consortium name="DOE Joint Genome Institute"/>
            <person name="Haridas S."/>
            <person name="Albert R."/>
            <person name="Binder M."/>
            <person name="Bloem J."/>
            <person name="Labutti K."/>
            <person name="Salamov A."/>
            <person name="Andreopoulos B."/>
            <person name="Baker S.E."/>
            <person name="Barry K."/>
            <person name="Bills G."/>
            <person name="Bluhm B.H."/>
            <person name="Cannon C."/>
            <person name="Castanera R."/>
            <person name="Culley D.E."/>
            <person name="Daum C."/>
            <person name="Ezra D."/>
            <person name="Gonzalez J.B."/>
            <person name="Henrissat B."/>
            <person name="Kuo A."/>
            <person name="Liang C."/>
            <person name="Lipzen A."/>
            <person name="Lutzoni F."/>
            <person name="Magnuson J."/>
            <person name="Mondo S."/>
            <person name="Nolan M."/>
            <person name="Ohm R."/>
            <person name="Pangilinan J."/>
            <person name="Park H.-J."/>
            <person name="Ramirez L."/>
            <person name="Alfaro M."/>
            <person name="Sun H."/>
            <person name="Tritt A."/>
            <person name="Yoshinaga Y."/>
            <person name="Zwiers L.-H."/>
            <person name="Turgeon B.G."/>
            <person name="Goodwin S.B."/>
            <person name="Spatafora J.W."/>
            <person name="Crous P.W."/>
            <person name="Grigoriev I.V."/>
        </authorList>
    </citation>
    <scope>NUCLEOTIDE SEQUENCE</scope>
    <source>
        <strain evidence="3 5">CBS 781.70</strain>
    </source>
</reference>
<dbReference type="CDD" id="cd02440">
    <property type="entry name" value="AdoMet_MTases"/>
    <property type="match status" value="1"/>
</dbReference>
<dbReference type="PANTHER" id="PTHR44942:SF10">
    <property type="entry name" value="METHYLTRANSFERASE TYPE 11 DOMAIN-CONTAINING PROTEIN"/>
    <property type="match status" value="1"/>
</dbReference>
<dbReference type="Gene3D" id="3.40.50.150">
    <property type="entry name" value="Vaccinia Virus protein VP39"/>
    <property type="match status" value="1"/>
</dbReference>
<feature type="region of interest" description="Disordered" evidence="1">
    <location>
        <begin position="1"/>
        <end position="21"/>
    </location>
</feature>
<keyword evidence="3" id="KW-0808">Transferase</keyword>
<accession>A0A6G1G7Z7</accession>
<reference evidence="5" key="2">
    <citation type="submission" date="2020-04" db="EMBL/GenBank/DDBJ databases">
        <authorList>
            <consortium name="NCBI Genome Project"/>
        </authorList>
    </citation>
    <scope>NUCLEOTIDE SEQUENCE</scope>
    <source>
        <strain evidence="5">CBS 781.70</strain>
    </source>
</reference>
<dbReference type="OrthoDB" id="10027013at2759"/>
<evidence type="ECO:0000313" key="5">
    <source>
        <dbReference type="RefSeq" id="XP_033535819.1"/>
    </source>
</evidence>
<keyword evidence="3 5" id="KW-0489">Methyltransferase</keyword>
<evidence type="ECO:0000259" key="2">
    <source>
        <dbReference type="Pfam" id="PF08241"/>
    </source>
</evidence>
<organism evidence="3">
    <name type="scientific">Eremomyces bilateralis CBS 781.70</name>
    <dbReference type="NCBI Taxonomy" id="1392243"/>
    <lineage>
        <taxon>Eukaryota</taxon>
        <taxon>Fungi</taxon>
        <taxon>Dikarya</taxon>
        <taxon>Ascomycota</taxon>
        <taxon>Pezizomycotina</taxon>
        <taxon>Dothideomycetes</taxon>
        <taxon>Dothideomycetes incertae sedis</taxon>
        <taxon>Eremomycetales</taxon>
        <taxon>Eremomycetaceae</taxon>
        <taxon>Eremomyces</taxon>
    </lineage>
</organism>
<dbReference type="InterPro" id="IPR029063">
    <property type="entry name" value="SAM-dependent_MTases_sf"/>
</dbReference>
<dbReference type="RefSeq" id="XP_033535819.1">
    <property type="nucleotide sequence ID" value="XM_033681119.1"/>
</dbReference>
<dbReference type="InterPro" id="IPR013216">
    <property type="entry name" value="Methyltransf_11"/>
</dbReference>
<gene>
    <name evidence="3 5" type="ORF">P152DRAFT_471972</name>
</gene>
<dbReference type="AlphaFoldDB" id="A0A6G1G7Z7"/>
<evidence type="ECO:0000256" key="1">
    <source>
        <dbReference type="SAM" id="MobiDB-lite"/>
    </source>
</evidence>
<dbReference type="SUPFAM" id="SSF53335">
    <property type="entry name" value="S-adenosyl-L-methionine-dependent methyltransferases"/>
    <property type="match status" value="1"/>
</dbReference>
<dbReference type="GO" id="GO:0008757">
    <property type="term" value="F:S-adenosylmethionine-dependent methyltransferase activity"/>
    <property type="evidence" value="ECO:0007669"/>
    <property type="project" value="InterPro"/>
</dbReference>
<dbReference type="InterPro" id="IPR051052">
    <property type="entry name" value="Diverse_substrate_MTase"/>
</dbReference>
<name>A0A6G1G7Z7_9PEZI</name>
<protein>
    <submittedName>
        <fullName evidence="3 5">S-adenosyl-L-methionine-dependent methyltransferase</fullName>
    </submittedName>
</protein>
<feature type="domain" description="Methyltransferase type 11" evidence="2">
    <location>
        <begin position="30"/>
        <end position="132"/>
    </location>
</feature>
<keyword evidence="4" id="KW-1185">Reference proteome</keyword>
<evidence type="ECO:0000313" key="3">
    <source>
        <dbReference type="EMBL" id="KAF1814188.1"/>
    </source>
</evidence>
<dbReference type="EMBL" id="ML975153">
    <property type="protein sequence ID" value="KAF1814188.1"/>
    <property type="molecule type" value="Genomic_DNA"/>
</dbReference>
<sequence>MASLPQPHPRPCRHHLDHHTSTGGHLTTLLDAGCGPGIVIRALAPHFTHAIGLDPSEGMVSTARSLGGTSSTAEPIRFEISTAEELGVKLDPPVEEGSVDLIVAATAAHWFDMEAFWPRAAKVLKPGGTVAFWYRYLLL</sequence>
<reference evidence="5" key="3">
    <citation type="submission" date="2025-04" db="UniProtKB">
        <authorList>
            <consortium name="RefSeq"/>
        </authorList>
    </citation>
    <scope>IDENTIFICATION</scope>
    <source>
        <strain evidence="5">CBS 781.70</strain>
    </source>
</reference>